<dbReference type="GO" id="GO:0005525">
    <property type="term" value="F:GTP binding"/>
    <property type="evidence" value="ECO:0007669"/>
    <property type="project" value="UniProtKB-UniRule"/>
</dbReference>
<reference evidence="16 17" key="1">
    <citation type="journal article" date="2022" name="Nat. Ecol. Evol.">
        <title>A masculinizing supergene underlies an exaggerated male reproductive morph in a spider.</title>
        <authorList>
            <person name="Hendrickx F."/>
            <person name="De Corte Z."/>
            <person name="Sonet G."/>
            <person name="Van Belleghem S.M."/>
            <person name="Kostlbacher S."/>
            <person name="Vangestel C."/>
        </authorList>
    </citation>
    <scope>NUCLEOTIDE SEQUENCE [LARGE SCALE GENOMIC DNA]</scope>
    <source>
        <strain evidence="16">W744_W776</strain>
    </source>
</reference>
<keyword evidence="10" id="KW-0564">Palmitate</keyword>
<keyword evidence="6" id="KW-0519">Myristate</keyword>
<feature type="binding site" evidence="13">
    <location>
        <begin position="128"/>
        <end position="131"/>
    </location>
    <ligand>
        <name>GTP</name>
        <dbReference type="ChEBI" id="CHEBI:37565"/>
    </ligand>
</feature>
<dbReference type="AlphaFoldDB" id="A0AAV6UTY6"/>
<accession>A0AAV6UTY6</accession>
<evidence type="ECO:0000256" key="2">
    <source>
        <dbReference type="ARBA" id="ARBA00008848"/>
    </source>
</evidence>
<evidence type="ECO:0000256" key="13">
    <source>
        <dbReference type="PIRSR" id="PIRSR037947-1"/>
    </source>
</evidence>
<evidence type="ECO:0000256" key="6">
    <source>
        <dbReference type="ARBA" id="ARBA00022707"/>
    </source>
</evidence>
<dbReference type="InterPro" id="IPR006599">
    <property type="entry name" value="CARP_motif"/>
</dbReference>
<dbReference type="SUPFAM" id="SSF69340">
    <property type="entry name" value="C-terminal domain of adenylylcyclase associated protein"/>
    <property type="match status" value="1"/>
</dbReference>
<evidence type="ECO:0000256" key="8">
    <source>
        <dbReference type="ARBA" id="ARBA00023134"/>
    </source>
</evidence>
<dbReference type="PANTHER" id="PTHR15440">
    <property type="entry name" value="XRP2 PROTEIN"/>
    <property type="match status" value="1"/>
</dbReference>
<dbReference type="PROSITE" id="PS51329">
    <property type="entry name" value="C_CAP_COFACTOR_C"/>
    <property type="match status" value="1"/>
</dbReference>
<evidence type="ECO:0000313" key="16">
    <source>
        <dbReference type="EMBL" id="KAG8187950.1"/>
    </source>
</evidence>
<evidence type="ECO:0000256" key="10">
    <source>
        <dbReference type="ARBA" id="ARBA00023139"/>
    </source>
</evidence>
<keyword evidence="11" id="KW-0449">Lipoprotein</keyword>
<dbReference type="GO" id="GO:0005096">
    <property type="term" value="F:GTPase activator activity"/>
    <property type="evidence" value="ECO:0007669"/>
    <property type="project" value="UniProtKB-UniRule"/>
</dbReference>
<dbReference type="GO" id="GO:0005929">
    <property type="term" value="C:cilium"/>
    <property type="evidence" value="ECO:0007669"/>
    <property type="project" value="TreeGrafter"/>
</dbReference>
<comment type="similarity">
    <text evidence="2 12">Belongs to the TBCC family.</text>
</comment>
<evidence type="ECO:0000313" key="17">
    <source>
        <dbReference type="Proteomes" id="UP000827092"/>
    </source>
</evidence>
<keyword evidence="17" id="KW-1185">Reference proteome</keyword>
<evidence type="ECO:0000256" key="14">
    <source>
        <dbReference type="PIRSR" id="PIRSR037947-2"/>
    </source>
</evidence>
<proteinExistence type="inferred from homology"/>
<dbReference type="Proteomes" id="UP000827092">
    <property type="component" value="Unassembled WGS sequence"/>
</dbReference>
<keyword evidence="8 12" id="KW-0342">GTP-binding</keyword>
<evidence type="ECO:0000256" key="4">
    <source>
        <dbReference type="ARBA" id="ARBA00022468"/>
    </source>
</evidence>
<feature type="lipid moiety-binding region" description="N-myristoyl glycine" evidence="14">
    <location>
        <position position="15"/>
    </location>
</feature>
<comment type="subcellular location">
    <subcellularLocation>
        <location evidence="1">Cell membrane</location>
        <topology evidence="1">Lipid-anchor</topology>
        <orientation evidence="1">Cytoplasmic side</orientation>
    </subcellularLocation>
</comment>
<dbReference type="InterPro" id="IPR036223">
    <property type="entry name" value="CAP_C_sf"/>
</dbReference>
<evidence type="ECO:0000256" key="5">
    <source>
        <dbReference type="ARBA" id="ARBA00022475"/>
    </source>
</evidence>
<evidence type="ECO:0000256" key="11">
    <source>
        <dbReference type="ARBA" id="ARBA00023288"/>
    </source>
</evidence>
<dbReference type="PIRSF" id="PIRSF037947">
    <property type="entry name" value="Protein_XRP2"/>
    <property type="match status" value="1"/>
</dbReference>
<comment type="caution">
    <text evidence="16">The sequence shown here is derived from an EMBL/GenBank/DDBJ whole genome shotgun (WGS) entry which is preliminary data.</text>
</comment>
<dbReference type="InterPro" id="IPR036850">
    <property type="entry name" value="NDK-like_dom_sf"/>
</dbReference>
<dbReference type="InterPro" id="IPR039093">
    <property type="entry name" value="XRP2"/>
</dbReference>
<dbReference type="GO" id="GO:0006892">
    <property type="term" value="P:post-Golgi vesicle-mediated transport"/>
    <property type="evidence" value="ECO:0007669"/>
    <property type="project" value="TreeGrafter"/>
</dbReference>
<dbReference type="Gene3D" id="2.160.20.70">
    <property type="match status" value="1"/>
</dbReference>
<evidence type="ECO:0000259" key="15">
    <source>
        <dbReference type="PROSITE" id="PS51329"/>
    </source>
</evidence>
<dbReference type="SMART" id="SM00673">
    <property type="entry name" value="CARP"/>
    <property type="match status" value="2"/>
</dbReference>
<keyword evidence="7 12" id="KW-0547">Nucleotide-binding</keyword>
<dbReference type="FunFam" id="2.160.20.70:FF:000004">
    <property type="entry name" value="Protein XRP2"/>
    <property type="match status" value="1"/>
</dbReference>
<dbReference type="Pfam" id="PF07986">
    <property type="entry name" value="TBCC"/>
    <property type="match status" value="1"/>
</dbReference>
<dbReference type="PANTHER" id="PTHR15440:SF0">
    <property type="entry name" value="PROTEIN XRP2"/>
    <property type="match status" value="1"/>
</dbReference>
<feature type="binding site" evidence="13">
    <location>
        <begin position="111"/>
        <end position="112"/>
    </location>
    <ligand>
        <name>GTP</name>
        <dbReference type="ChEBI" id="CHEBI:37565"/>
    </ligand>
</feature>
<evidence type="ECO:0000256" key="1">
    <source>
        <dbReference type="ARBA" id="ARBA00004342"/>
    </source>
</evidence>
<dbReference type="SUPFAM" id="SSF54919">
    <property type="entry name" value="Nucleoside diphosphate kinase, NDK"/>
    <property type="match status" value="1"/>
</dbReference>
<dbReference type="GO" id="GO:1990075">
    <property type="term" value="C:periciliary membrane compartment"/>
    <property type="evidence" value="ECO:0007669"/>
    <property type="project" value="TreeGrafter"/>
</dbReference>
<feature type="domain" description="C-CAP/cofactor C-like" evidence="15">
    <location>
        <begin position="40"/>
        <end position="192"/>
    </location>
</feature>
<evidence type="ECO:0000256" key="7">
    <source>
        <dbReference type="ARBA" id="ARBA00022741"/>
    </source>
</evidence>
<feature type="lipid moiety-binding region" description="S-palmitoyl cysteine" evidence="14">
    <location>
        <position position="16"/>
    </location>
</feature>
<organism evidence="16 17">
    <name type="scientific">Oedothorax gibbosus</name>
    <dbReference type="NCBI Taxonomy" id="931172"/>
    <lineage>
        <taxon>Eukaryota</taxon>
        <taxon>Metazoa</taxon>
        <taxon>Ecdysozoa</taxon>
        <taxon>Arthropoda</taxon>
        <taxon>Chelicerata</taxon>
        <taxon>Arachnida</taxon>
        <taxon>Araneae</taxon>
        <taxon>Araneomorphae</taxon>
        <taxon>Entelegynae</taxon>
        <taxon>Araneoidea</taxon>
        <taxon>Linyphiidae</taxon>
        <taxon>Erigoninae</taxon>
        <taxon>Oedothorax</taxon>
    </lineage>
</organism>
<sequence length="366" mass="41579">MAHFLFIRKNKDMMGCLYSKSKSSSFKRKVNENNKNAKGYSWDNKEAVNPKDFMIENAKDETIVRLPGSVKGQQFIIQNCENSNIYIYDHINTITVDDCNGCNVFIGPTKGSVFLRDCSECRFLIVCQQFRARDCKVMDIFLCCATQPIIESCSDIRFGCFCYNYGPLEDQFKNACLSIFNNNWSNIHDFTPAEGERNWSLLPKDARIEDFFPLPSSEKLGDLQVLTDPQSSLVPLTQGDLQRLSMHYCLVVFFADGHAQNRALQLIKELEQTESVLLRSKEVLLEEDACERIFGTNAYNKVIKRGPVIGLEYNGNHCIQLCLETAKNITTSTGCTGLIYVSTCPKNARNQIDKFFSHADMQLSSQ</sequence>
<keyword evidence="5" id="KW-1003">Cell membrane</keyword>
<evidence type="ECO:0000256" key="3">
    <source>
        <dbReference type="ARBA" id="ARBA00015771"/>
    </source>
</evidence>
<evidence type="ECO:0000256" key="9">
    <source>
        <dbReference type="ARBA" id="ARBA00023136"/>
    </source>
</evidence>
<dbReference type="InterPro" id="IPR012945">
    <property type="entry name" value="Tubulin-bd_cofactor_C_dom"/>
</dbReference>
<name>A0AAV6UTY6_9ARAC</name>
<dbReference type="Gene3D" id="3.30.70.141">
    <property type="entry name" value="Nucleoside diphosphate kinase-like domain"/>
    <property type="match status" value="1"/>
</dbReference>
<protein>
    <recommendedName>
        <fullName evidence="3 12">Protein XRP2</fullName>
    </recommendedName>
</protein>
<dbReference type="InterPro" id="IPR017901">
    <property type="entry name" value="C-CAP_CF_C-like"/>
</dbReference>
<dbReference type="InterPro" id="IPR016098">
    <property type="entry name" value="CAP/MinC_C"/>
</dbReference>
<keyword evidence="9" id="KW-0472">Membrane</keyword>
<keyword evidence="4 12" id="KW-0343">GTPase activation</keyword>
<comment type="function">
    <text evidence="12">Acts as a GTPase-activating protein (GAP) for tubulin in concert with tubulin-specific chaperone C, but does not enhance tubulin heterodimerization.</text>
</comment>
<gene>
    <name evidence="16" type="ORF">JTE90_027720</name>
</gene>
<evidence type="ECO:0000256" key="12">
    <source>
        <dbReference type="PIRNR" id="PIRNR037947"/>
    </source>
</evidence>
<dbReference type="EMBL" id="JAFNEN010000254">
    <property type="protein sequence ID" value="KAG8187950.1"/>
    <property type="molecule type" value="Genomic_DNA"/>
</dbReference>